<protein>
    <submittedName>
        <fullName evidence="2">Uncharacterized protein</fullName>
    </submittedName>
</protein>
<feature type="transmembrane region" description="Helical" evidence="1">
    <location>
        <begin position="177"/>
        <end position="198"/>
    </location>
</feature>
<dbReference type="Proteomes" id="UP001165082">
    <property type="component" value="Unassembled WGS sequence"/>
</dbReference>
<feature type="transmembrane region" description="Helical" evidence="1">
    <location>
        <begin position="372"/>
        <end position="395"/>
    </location>
</feature>
<proteinExistence type="predicted"/>
<comment type="caution">
    <text evidence="2">The sequence shown here is derived from an EMBL/GenBank/DDBJ whole genome shotgun (WGS) entry which is preliminary data.</text>
</comment>
<feature type="transmembrane region" description="Helical" evidence="1">
    <location>
        <begin position="479"/>
        <end position="498"/>
    </location>
</feature>
<feature type="transmembrane region" description="Helical" evidence="1">
    <location>
        <begin position="274"/>
        <end position="295"/>
    </location>
</feature>
<feature type="transmembrane region" description="Helical" evidence="1">
    <location>
        <begin position="242"/>
        <end position="262"/>
    </location>
</feature>
<name>A0A9W7AAR8_9STRA</name>
<keyword evidence="1" id="KW-0472">Membrane</keyword>
<dbReference type="GO" id="GO:0051536">
    <property type="term" value="F:iron-sulfur cluster binding"/>
    <property type="evidence" value="ECO:0007669"/>
    <property type="project" value="InterPro"/>
</dbReference>
<evidence type="ECO:0000313" key="2">
    <source>
        <dbReference type="EMBL" id="GMH69186.1"/>
    </source>
</evidence>
<evidence type="ECO:0000256" key="1">
    <source>
        <dbReference type="SAM" id="Phobius"/>
    </source>
</evidence>
<gene>
    <name evidence="2" type="ORF">TrRE_jg2909</name>
</gene>
<dbReference type="InterPro" id="IPR036010">
    <property type="entry name" value="2Fe-2S_ferredoxin-like_sf"/>
</dbReference>
<accession>A0A9W7AAR8</accession>
<feature type="transmembrane region" description="Helical" evidence="1">
    <location>
        <begin position="138"/>
        <end position="157"/>
    </location>
</feature>
<feature type="transmembrane region" description="Helical" evidence="1">
    <location>
        <begin position="15"/>
        <end position="34"/>
    </location>
</feature>
<keyword evidence="3" id="KW-1185">Reference proteome</keyword>
<sequence length="553" mass="60667">MAVISRSLYLYTRDIFSMTLVVCLVSTALVSLFVSPSSKSAGDQVLEWHDELYNDTVRCDLAFNGTMESPGASGDRTIVHIPGQRIKSWAPGLEANVTGVHHVLPVPLYPIVWMIFRWFAGVGSVFHALPWKVARGTLWYAVLLFFLDGVGSYFMTVKDQNDQIESERDGFEYSGAYYLYTQLSNLLSPVIYCLLLGFKLKDHSIWKRMLGLGFARGCVSFCLFAGTLAYNRADNFMERMLIRTLGFMLLKAVAIHLEAWFIVGFKDARDDTRIISGCFVILICGVIGRMMSIGAGTGETVFIEIILIFMELVELDDYIRGETVVESYTRSVADIYNIFFCGGRGKKANAITPDSPDQSAAREEMSSAKRAFFGDAIIVYGVGEATGVIVGSAFALFNNVNMSEPGGEPYSASTILTNLVIVLLCEVFLADFTVAAWSTVKNRDQYLINKILPKVHGGKETIDLTAVWGSRESRHKLRFVGLVCCCALCASFFGVGIYTSSACIVRRGVEFGDEGDCGSCTVTVGGTRIKACVGKVPPAPKLKSIAEKGLALK</sequence>
<keyword evidence="1" id="KW-0812">Transmembrane</keyword>
<feature type="transmembrane region" description="Helical" evidence="1">
    <location>
        <begin position="415"/>
        <end position="440"/>
    </location>
</feature>
<organism evidence="2 3">
    <name type="scientific">Triparma retinervis</name>
    <dbReference type="NCBI Taxonomy" id="2557542"/>
    <lineage>
        <taxon>Eukaryota</taxon>
        <taxon>Sar</taxon>
        <taxon>Stramenopiles</taxon>
        <taxon>Ochrophyta</taxon>
        <taxon>Bolidophyceae</taxon>
        <taxon>Parmales</taxon>
        <taxon>Triparmaceae</taxon>
        <taxon>Triparma</taxon>
    </lineage>
</organism>
<dbReference type="EMBL" id="BRXZ01002737">
    <property type="protein sequence ID" value="GMH69186.1"/>
    <property type="molecule type" value="Genomic_DNA"/>
</dbReference>
<dbReference type="OrthoDB" id="189227at2759"/>
<feature type="transmembrane region" description="Helical" evidence="1">
    <location>
        <begin position="210"/>
        <end position="230"/>
    </location>
</feature>
<keyword evidence="1" id="KW-1133">Transmembrane helix</keyword>
<dbReference type="AlphaFoldDB" id="A0A9W7AAR8"/>
<reference evidence="2" key="1">
    <citation type="submission" date="2022-07" db="EMBL/GenBank/DDBJ databases">
        <title>Genome analysis of Parmales, a sister group of diatoms, reveals the evolutionary specialization of diatoms from phago-mixotrophs to photoautotrophs.</title>
        <authorList>
            <person name="Ban H."/>
            <person name="Sato S."/>
            <person name="Yoshikawa S."/>
            <person name="Kazumasa Y."/>
            <person name="Nakamura Y."/>
            <person name="Ichinomiya M."/>
            <person name="Saitoh K."/>
            <person name="Sato N."/>
            <person name="Blanc-Mathieu R."/>
            <person name="Endo H."/>
            <person name="Kuwata A."/>
            <person name="Ogata H."/>
        </authorList>
    </citation>
    <scope>NUCLEOTIDE SEQUENCE</scope>
</reference>
<dbReference type="SUPFAM" id="SSF54292">
    <property type="entry name" value="2Fe-2S ferredoxin-like"/>
    <property type="match status" value="1"/>
</dbReference>
<evidence type="ECO:0000313" key="3">
    <source>
        <dbReference type="Proteomes" id="UP001165082"/>
    </source>
</evidence>